<organism evidence="1">
    <name type="scientific">uncultured Caudovirales phage</name>
    <dbReference type="NCBI Taxonomy" id="2100421"/>
    <lineage>
        <taxon>Viruses</taxon>
        <taxon>Duplodnaviria</taxon>
        <taxon>Heunggongvirae</taxon>
        <taxon>Uroviricota</taxon>
        <taxon>Caudoviricetes</taxon>
        <taxon>Peduoviridae</taxon>
        <taxon>Maltschvirus</taxon>
        <taxon>Maltschvirus maltsch</taxon>
    </lineage>
</organism>
<name>A0A6J5M9F2_9CAUD</name>
<reference evidence="1" key="1">
    <citation type="submission" date="2020-04" db="EMBL/GenBank/DDBJ databases">
        <authorList>
            <person name="Chiriac C."/>
            <person name="Salcher M."/>
            <person name="Ghai R."/>
            <person name="Kavagutti S V."/>
        </authorList>
    </citation>
    <scope>NUCLEOTIDE SEQUENCE</scope>
</reference>
<sequence>MKKIKSAYAIPCLLTEKGYFDPEDVFFVTFKTRDEDEALRLASCICGPRKAPYSMVIINEKGQVMPY</sequence>
<evidence type="ECO:0000313" key="1">
    <source>
        <dbReference type="EMBL" id="CAB4143358.1"/>
    </source>
</evidence>
<protein>
    <submittedName>
        <fullName evidence="1">Uncharacterized protein</fullName>
    </submittedName>
</protein>
<gene>
    <name evidence="1" type="ORF">UFOVP447_128</name>
</gene>
<accession>A0A6J5M9F2</accession>
<proteinExistence type="predicted"/>
<dbReference type="EMBL" id="LR796423">
    <property type="protein sequence ID" value="CAB4143358.1"/>
    <property type="molecule type" value="Genomic_DNA"/>
</dbReference>